<reference evidence="1 2" key="1">
    <citation type="journal article" date="2019" name="Nat. Plants">
        <title>Genome sequencing of Musa balbisiana reveals subgenome evolution and function divergence in polyploid bananas.</title>
        <authorList>
            <person name="Yao X."/>
        </authorList>
    </citation>
    <scope>NUCLEOTIDE SEQUENCE [LARGE SCALE GENOMIC DNA]</scope>
    <source>
        <strain evidence="2">cv. DH-PKW</strain>
        <tissue evidence="1">Leaves</tissue>
    </source>
</reference>
<proteinExistence type="predicted"/>
<gene>
    <name evidence="1" type="ORF">C4D60_Mb05t12940</name>
</gene>
<evidence type="ECO:0000313" key="1">
    <source>
        <dbReference type="EMBL" id="THU66322.1"/>
    </source>
</evidence>
<name>A0A4S8JVQ7_MUSBA</name>
<organism evidence="1 2">
    <name type="scientific">Musa balbisiana</name>
    <name type="common">Banana</name>
    <dbReference type="NCBI Taxonomy" id="52838"/>
    <lineage>
        <taxon>Eukaryota</taxon>
        <taxon>Viridiplantae</taxon>
        <taxon>Streptophyta</taxon>
        <taxon>Embryophyta</taxon>
        <taxon>Tracheophyta</taxon>
        <taxon>Spermatophyta</taxon>
        <taxon>Magnoliopsida</taxon>
        <taxon>Liliopsida</taxon>
        <taxon>Zingiberales</taxon>
        <taxon>Musaceae</taxon>
        <taxon>Musa</taxon>
    </lineage>
</organism>
<sequence>MVEERPTMVDPYSGYCDRGKRLVSPCLSQPSKKGPLLTFVKGKACAHVLKPGDMAQLPQLYLLNKQRKGPSLVPHRPRALTKHIITIVLP</sequence>
<dbReference type="AlphaFoldDB" id="A0A4S8JVQ7"/>
<accession>A0A4S8JVQ7</accession>
<keyword evidence="2" id="KW-1185">Reference proteome</keyword>
<protein>
    <submittedName>
        <fullName evidence="1">Uncharacterized protein</fullName>
    </submittedName>
</protein>
<dbReference type="EMBL" id="PYDT01000003">
    <property type="protein sequence ID" value="THU66322.1"/>
    <property type="molecule type" value="Genomic_DNA"/>
</dbReference>
<comment type="caution">
    <text evidence="1">The sequence shown here is derived from an EMBL/GenBank/DDBJ whole genome shotgun (WGS) entry which is preliminary data.</text>
</comment>
<evidence type="ECO:0000313" key="2">
    <source>
        <dbReference type="Proteomes" id="UP000317650"/>
    </source>
</evidence>
<dbReference type="Proteomes" id="UP000317650">
    <property type="component" value="Chromosome 5"/>
</dbReference>